<dbReference type="PRINTS" id="PR00724">
    <property type="entry name" value="CRBOXYPTASEC"/>
</dbReference>
<dbReference type="InterPro" id="IPR029058">
    <property type="entry name" value="AB_hydrolase_fold"/>
</dbReference>
<evidence type="ECO:0000256" key="3">
    <source>
        <dbReference type="ARBA" id="ARBA00022670"/>
    </source>
</evidence>
<dbReference type="Gene3D" id="1.10.287.410">
    <property type="match status" value="1"/>
</dbReference>
<dbReference type="GO" id="GO:0004185">
    <property type="term" value="F:serine-type carboxypeptidase activity"/>
    <property type="evidence" value="ECO:0007669"/>
    <property type="project" value="UniProtKB-UniRule"/>
</dbReference>
<keyword evidence="5 7" id="KW-0378">Hydrolase</keyword>
<dbReference type="AlphaFoldDB" id="A0A7S3M081"/>
<keyword evidence="2 7" id="KW-0121">Carboxypeptidase</keyword>
<gene>
    <name evidence="8" type="ORF">SELO1098_LOCUS4160</name>
</gene>
<evidence type="ECO:0000256" key="4">
    <source>
        <dbReference type="ARBA" id="ARBA00022729"/>
    </source>
</evidence>
<dbReference type="SUPFAM" id="SSF53474">
    <property type="entry name" value="alpha/beta-Hydrolases"/>
    <property type="match status" value="1"/>
</dbReference>
<reference evidence="8" key="1">
    <citation type="submission" date="2021-01" db="EMBL/GenBank/DDBJ databases">
        <authorList>
            <person name="Corre E."/>
            <person name="Pelletier E."/>
            <person name="Niang G."/>
            <person name="Scheremetjew M."/>
            <person name="Finn R."/>
            <person name="Kale V."/>
            <person name="Holt S."/>
            <person name="Cochrane G."/>
            <person name="Meng A."/>
            <person name="Brown T."/>
            <person name="Cohen L."/>
        </authorList>
    </citation>
    <scope>NUCLEOTIDE SEQUENCE</scope>
    <source>
        <strain evidence="8">CCAP 955/1</strain>
    </source>
</reference>
<evidence type="ECO:0000256" key="6">
    <source>
        <dbReference type="ARBA" id="ARBA00023180"/>
    </source>
</evidence>
<dbReference type="PANTHER" id="PTHR11802:SF113">
    <property type="entry name" value="SERINE CARBOXYPEPTIDASE CTSA-4.1"/>
    <property type="match status" value="1"/>
</dbReference>
<evidence type="ECO:0000256" key="5">
    <source>
        <dbReference type="ARBA" id="ARBA00022801"/>
    </source>
</evidence>
<keyword evidence="3 7" id="KW-0645">Protease</keyword>
<evidence type="ECO:0000256" key="2">
    <source>
        <dbReference type="ARBA" id="ARBA00022645"/>
    </source>
</evidence>
<dbReference type="PANTHER" id="PTHR11802">
    <property type="entry name" value="SERINE PROTEASE FAMILY S10 SERINE CARBOXYPEPTIDASE"/>
    <property type="match status" value="1"/>
</dbReference>
<keyword evidence="4" id="KW-0732">Signal</keyword>
<dbReference type="InterPro" id="IPR001563">
    <property type="entry name" value="Peptidase_S10"/>
</dbReference>
<comment type="similarity">
    <text evidence="1 7">Belongs to the peptidase S10 family.</text>
</comment>
<dbReference type="Pfam" id="PF00450">
    <property type="entry name" value="Peptidase_S10"/>
    <property type="match status" value="1"/>
</dbReference>
<dbReference type="InterPro" id="IPR018202">
    <property type="entry name" value="Ser_caboxypep_ser_AS"/>
</dbReference>
<dbReference type="Gene3D" id="3.40.50.1820">
    <property type="entry name" value="alpha/beta hydrolase"/>
    <property type="match status" value="1"/>
</dbReference>
<evidence type="ECO:0000256" key="1">
    <source>
        <dbReference type="ARBA" id="ARBA00009431"/>
    </source>
</evidence>
<proteinExistence type="inferred from homology"/>
<dbReference type="EMBL" id="HBIC01008367">
    <property type="protein sequence ID" value="CAE0275332.1"/>
    <property type="molecule type" value="Transcribed_RNA"/>
</dbReference>
<dbReference type="FunFam" id="1.10.287.410:FF:000002">
    <property type="entry name" value="Carboxypeptidase"/>
    <property type="match status" value="1"/>
</dbReference>
<dbReference type="EC" id="3.4.16.-" evidence="7"/>
<keyword evidence="6" id="KW-0325">Glycoprotein</keyword>
<organism evidence="8">
    <name type="scientific">Spumella elongata</name>
    <dbReference type="NCBI Taxonomy" id="89044"/>
    <lineage>
        <taxon>Eukaryota</taxon>
        <taxon>Sar</taxon>
        <taxon>Stramenopiles</taxon>
        <taxon>Ochrophyta</taxon>
        <taxon>Chrysophyceae</taxon>
        <taxon>Chromulinales</taxon>
        <taxon>Chromulinaceae</taxon>
        <taxon>Spumella</taxon>
    </lineage>
</organism>
<evidence type="ECO:0000256" key="7">
    <source>
        <dbReference type="RuleBase" id="RU361156"/>
    </source>
</evidence>
<protein>
    <recommendedName>
        <fullName evidence="7">Carboxypeptidase</fullName>
        <ecNumber evidence="7">3.4.16.-</ecNumber>
    </recommendedName>
</protein>
<evidence type="ECO:0000313" key="8">
    <source>
        <dbReference type="EMBL" id="CAE0275332.1"/>
    </source>
</evidence>
<name>A0A7S3M081_9STRA</name>
<dbReference type="GO" id="GO:0006508">
    <property type="term" value="P:proteolysis"/>
    <property type="evidence" value="ECO:0007669"/>
    <property type="project" value="UniProtKB-KW"/>
</dbReference>
<accession>A0A7S3M081</accession>
<dbReference type="PROSITE" id="PS00131">
    <property type="entry name" value="CARBOXYPEPT_SER_SER"/>
    <property type="match status" value="1"/>
</dbReference>
<sequence>MSGYYSVDEASLDKNYFFWFFESRSKPSTDPLVIWLTGGPGCSSQLALLTENGPCKVSEDGLSTYNNPYSWNSNSNIMWIDQPAGVGYSYGTKNDKDEAAVGEDMYQFLQEFFTAHPEYVSNHFFVFGESYGGHYAPAIASRIFQGNNNKEGIHINLSGVGVGNGLTDPVIQYQYYPEMAMNNSYNIKTVSEEAYAKMVSHVPSCVKMAEACQQNTDACVPADDYCNLMETTPYYNTGLNPYDIRVPCGDSALCYDFTNIETFLNLNSTRQALHVSDKVKTWETCNTAVDIMFASDWMRNYQQVLEPMLEGGVRVLIYAGDVDFICNWIGNKAWTKALPWSGHKEFSSATDENWVYTDAQNPSTPAKVGGLARSAKAASGEGSLTFLQVYEAGHMVPMDQPAAALALLNGFLTNKPFY</sequence>